<feature type="compositionally biased region" description="Basic and acidic residues" evidence="1">
    <location>
        <begin position="48"/>
        <end position="81"/>
    </location>
</feature>
<sequence>MQHNKRIYITTNDSDREGKTLSFYYRERYAEASRRSRGRRNRRRERQRRGFIDEIEREREAESSRRARETRIRRPEREREAAIPPIETPTDAVDKEISSWRRDHRFAYDFASREREKKKRLREREMVHNDMCPVKPRF</sequence>
<evidence type="ECO:0000313" key="3">
    <source>
        <dbReference type="Proteomes" id="UP000712600"/>
    </source>
</evidence>
<dbReference type="AlphaFoldDB" id="A0A8S9S2W3"/>
<name>A0A8S9S2W3_BRACR</name>
<reference evidence="2" key="1">
    <citation type="submission" date="2019-12" db="EMBL/GenBank/DDBJ databases">
        <title>Genome sequencing and annotation of Brassica cretica.</title>
        <authorList>
            <person name="Studholme D.J."/>
            <person name="Sarris P."/>
        </authorList>
    </citation>
    <scope>NUCLEOTIDE SEQUENCE</scope>
    <source>
        <strain evidence="2">PFS-109/04</strain>
        <tissue evidence="2">Leaf</tissue>
    </source>
</reference>
<feature type="compositionally biased region" description="Basic residues" evidence="1">
    <location>
        <begin position="35"/>
        <end position="47"/>
    </location>
</feature>
<comment type="caution">
    <text evidence="2">The sequence shown here is derived from an EMBL/GenBank/DDBJ whole genome shotgun (WGS) entry which is preliminary data.</text>
</comment>
<dbReference type="Proteomes" id="UP000712600">
    <property type="component" value="Unassembled WGS sequence"/>
</dbReference>
<accession>A0A8S9S2W3</accession>
<protein>
    <submittedName>
        <fullName evidence="2">Uncharacterized protein</fullName>
    </submittedName>
</protein>
<feature type="region of interest" description="Disordered" evidence="1">
    <location>
        <begin position="30"/>
        <end position="95"/>
    </location>
</feature>
<proteinExistence type="predicted"/>
<evidence type="ECO:0000256" key="1">
    <source>
        <dbReference type="SAM" id="MobiDB-lite"/>
    </source>
</evidence>
<dbReference type="EMBL" id="QGKX02000088">
    <property type="protein sequence ID" value="KAF3587457.1"/>
    <property type="molecule type" value="Genomic_DNA"/>
</dbReference>
<evidence type="ECO:0000313" key="2">
    <source>
        <dbReference type="EMBL" id="KAF3587457.1"/>
    </source>
</evidence>
<organism evidence="2 3">
    <name type="scientific">Brassica cretica</name>
    <name type="common">Mustard</name>
    <dbReference type="NCBI Taxonomy" id="69181"/>
    <lineage>
        <taxon>Eukaryota</taxon>
        <taxon>Viridiplantae</taxon>
        <taxon>Streptophyta</taxon>
        <taxon>Embryophyta</taxon>
        <taxon>Tracheophyta</taxon>
        <taxon>Spermatophyta</taxon>
        <taxon>Magnoliopsida</taxon>
        <taxon>eudicotyledons</taxon>
        <taxon>Gunneridae</taxon>
        <taxon>Pentapetalae</taxon>
        <taxon>rosids</taxon>
        <taxon>malvids</taxon>
        <taxon>Brassicales</taxon>
        <taxon>Brassicaceae</taxon>
        <taxon>Brassiceae</taxon>
        <taxon>Brassica</taxon>
    </lineage>
</organism>
<gene>
    <name evidence="2" type="ORF">F2Q69_00028527</name>
</gene>